<name>A0A2J6T7H2_9HELO</name>
<dbReference type="OrthoDB" id="3560451at2759"/>
<feature type="compositionally biased region" description="Basic and acidic residues" evidence="1">
    <location>
        <begin position="218"/>
        <end position="233"/>
    </location>
</feature>
<feature type="transmembrane region" description="Helical" evidence="2">
    <location>
        <begin position="48"/>
        <end position="67"/>
    </location>
</feature>
<keyword evidence="2" id="KW-0812">Transmembrane</keyword>
<dbReference type="AlphaFoldDB" id="A0A2J6T7H2"/>
<dbReference type="Proteomes" id="UP000235371">
    <property type="component" value="Unassembled WGS sequence"/>
</dbReference>
<protein>
    <submittedName>
        <fullName evidence="3">Uncharacterized protein</fullName>
    </submittedName>
</protein>
<organism evidence="3 4">
    <name type="scientific">Hyaloscypha bicolor E</name>
    <dbReference type="NCBI Taxonomy" id="1095630"/>
    <lineage>
        <taxon>Eukaryota</taxon>
        <taxon>Fungi</taxon>
        <taxon>Dikarya</taxon>
        <taxon>Ascomycota</taxon>
        <taxon>Pezizomycotina</taxon>
        <taxon>Leotiomycetes</taxon>
        <taxon>Helotiales</taxon>
        <taxon>Hyaloscyphaceae</taxon>
        <taxon>Hyaloscypha</taxon>
        <taxon>Hyaloscypha bicolor</taxon>
    </lineage>
</organism>
<proteinExistence type="predicted"/>
<keyword evidence="4" id="KW-1185">Reference proteome</keyword>
<accession>A0A2J6T7H2</accession>
<keyword evidence="2" id="KW-1133">Transmembrane helix</keyword>
<keyword evidence="2" id="KW-0472">Membrane</keyword>
<evidence type="ECO:0000313" key="3">
    <source>
        <dbReference type="EMBL" id="PMD58948.1"/>
    </source>
</evidence>
<dbReference type="GeneID" id="36591316"/>
<sequence length="233" mass="25199">MSPRYTPLSHEDSDEESSPEEHLLSISSINSRHTEPPSTCSTTFKPALVLRLASLVMGIIAFIIFIVDGNTPFIATDIVLAFIMILDFSMIIHHAISDVFQVTIHLRHGSWKGDIRGPEKSNAAWYIDIAITLALTISLIVGTAVSWGGIWIAAAVFGYIIIILHILLAIPFIRKNNLTVTISAKLNKVAEKIAAHSGISAQPSGRPTGSDAGSARGRTVEVGEPREPVEDLV</sequence>
<feature type="region of interest" description="Disordered" evidence="1">
    <location>
        <begin position="198"/>
        <end position="233"/>
    </location>
</feature>
<evidence type="ECO:0000313" key="4">
    <source>
        <dbReference type="Proteomes" id="UP000235371"/>
    </source>
</evidence>
<dbReference type="EMBL" id="KZ613817">
    <property type="protein sequence ID" value="PMD58948.1"/>
    <property type="molecule type" value="Genomic_DNA"/>
</dbReference>
<feature type="region of interest" description="Disordered" evidence="1">
    <location>
        <begin position="1"/>
        <end position="23"/>
    </location>
</feature>
<evidence type="ECO:0000256" key="1">
    <source>
        <dbReference type="SAM" id="MobiDB-lite"/>
    </source>
</evidence>
<feature type="transmembrane region" description="Helical" evidence="2">
    <location>
        <begin position="150"/>
        <end position="173"/>
    </location>
</feature>
<evidence type="ECO:0000256" key="2">
    <source>
        <dbReference type="SAM" id="Phobius"/>
    </source>
</evidence>
<feature type="transmembrane region" description="Helical" evidence="2">
    <location>
        <begin position="79"/>
        <end position="102"/>
    </location>
</feature>
<gene>
    <name evidence="3" type="ORF">K444DRAFT_630598</name>
</gene>
<dbReference type="InParanoid" id="A0A2J6T7H2"/>
<reference evidence="3 4" key="1">
    <citation type="submission" date="2016-04" db="EMBL/GenBank/DDBJ databases">
        <title>A degradative enzymes factory behind the ericoid mycorrhizal symbiosis.</title>
        <authorList>
            <consortium name="DOE Joint Genome Institute"/>
            <person name="Martino E."/>
            <person name="Morin E."/>
            <person name="Grelet G."/>
            <person name="Kuo A."/>
            <person name="Kohler A."/>
            <person name="Daghino S."/>
            <person name="Barry K."/>
            <person name="Choi C."/>
            <person name="Cichocki N."/>
            <person name="Clum A."/>
            <person name="Copeland A."/>
            <person name="Hainaut M."/>
            <person name="Haridas S."/>
            <person name="Labutti K."/>
            <person name="Lindquist E."/>
            <person name="Lipzen A."/>
            <person name="Khouja H.-R."/>
            <person name="Murat C."/>
            <person name="Ohm R."/>
            <person name="Olson A."/>
            <person name="Spatafora J."/>
            <person name="Veneault-Fourrey C."/>
            <person name="Henrissat B."/>
            <person name="Grigoriev I."/>
            <person name="Martin F."/>
            <person name="Perotto S."/>
        </authorList>
    </citation>
    <scope>NUCLEOTIDE SEQUENCE [LARGE SCALE GENOMIC DNA]</scope>
    <source>
        <strain evidence="3 4">E</strain>
    </source>
</reference>
<dbReference type="RefSeq" id="XP_024735852.1">
    <property type="nucleotide sequence ID" value="XM_024883239.1"/>
</dbReference>
<feature type="transmembrane region" description="Helical" evidence="2">
    <location>
        <begin position="123"/>
        <end position="144"/>
    </location>
</feature>